<organism evidence="1 2">
    <name type="scientific">Suillus placidus</name>
    <dbReference type="NCBI Taxonomy" id="48579"/>
    <lineage>
        <taxon>Eukaryota</taxon>
        <taxon>Fungi</taxon>
        <taxon>Dikarya</taxon>
        <taxon>Basidiomycota</taxon>
        <taxon>Agaricomycotina</taxon>
        <taxon>Agaricomycetes</taxon>
        <taxon>Agaricomycetidae</taxon>
        <taxon>Boletales</taxon>
        <taxon>Suillineae</taxon>
        <taxon>Suillaceae</taxon>
        <taxon>Suillus</taxon>
    </lineage>
</organism>
<dbReference type="OrthoDB" id="2654685at2759"/>
<protein>
    <submittedName>
        <fullName evidence="1">Uncharacterized protein</fullName>
    </submittedName>
</protein>
<keyword evidence="2" id="KW-1185">Reference proteome</keyword>
<comment type="caution">
    <text evidence="1">The sequence shown here is derived from an EMBL/GenBank/DDBJ whole genome shotgun (WGS) entry which is preliminary data.</text>
</comment>
<reference evidence="1" key="1">
    <citation type="journal article" date="2020" name="New Phytol.">
        <title>Comparative genomics reveals dynamic genome evolution in host specialist ectomycorrhizal fungi.</title>
        <authorList>
            <person name="Lofgren L.A."/>
            <person name="Nguyen N.H."/>
            <person name="Vilgalys R."/>
            <person name="Ruytinx J."/>
            <person name="Liao H.L."/>
            <person name="Branco S."/>
            <person name="Kuo A."/>
            <person name="LaButti K."/>
            <person name="Lipzen A."/>
            <person name="Andreopoulos W."/>
            <person name="Pangilinan J."/>
            <person name="Riley R."/>
            <person name="Hundley H."/>
            <person name="Na H."/>
            <person name="Barry K."/>
            <person name="Grigoriev I.V."/>
            <person name="Stajich J.E."/>
            <person name="Kennedy P.G."/>
        </authorList>
    </citation>
    <scope>NUCLEOTIDE SEQUENCE</scope>
    <source>
        <strain evidence="1">DOB743</strain>
    </source>
</reference>
<dbReference type="EMBL" id="JABBWD010000074">
    <property type="protein sequence ID" value="KAG1769106.1"/>
    <property type="molecule type" value="Genomic_DNA"/>
</dbReference>
<evidence type="ECO:0000313" key="1">
    <source>
        <dbReference type="EMBL" id="KAG1769106.1"/>
    </source>
</evidence>
<evidence type="ECO:0000313" key="2">
    <source>
        <dbReference type="Proteomes" id="UP000714275"/>
    </source>
</evidence>
<dbReference type="AlphaFoldDB" id="A0A9P7CXF6"/>
<gene>
    <name evidence="1" type="ORF">EV702DRAFT_1142287</name>
</gene>
<name>A0A9P7CXF6_9AGAM</name>
<dbReference type="Proteomes" id="UP000714275">
    <property type="component" value="Unassembled WGS sequence"/>
</dbReference>
<proteinExistence type="predicted"/>
<accession>A0A9P7CXF6</accession>
<sequence length="257" mass="28616">MGDALLALSAMKGLGTHARESVYLRALISAMESSSPRRLRYAALRAVSDSRLALADIDAIQDENIRQILLTKISPALLMAICPARATGYREDDEPDVNFNYWRDDAYLRLIMALTSNMKWCKRLVTDRHIGHCISILNNLDENSPAPFLLAAIFGRVRSSSPDAAGAAFEAVTADQFPFLVKSAWQAALDLKLYDEVECITAFPAIVECAEQKDISAADLKEIRKNVGLVMEKLKKRNKRPEITSSIQDYYTTLTET</sequence>